<reference evidence="9 10" key="1">
    <citation type="submission" date="2024-05" db="EMBL/GenBank/DDBJ databases">
        <authorList>
            <person name="Zhao H."/>
            <person name="Xu Y."/>
            <person name="Lin S."/>
            <person name="Spain J.C."/>
            <person name="Zhou N.-Y."/>
        </authorList>
    </citation>
    <scope>NUCLEOTIDE SEQUENCE [LARGE SCALE GENOMIC DNA]</scope>
    <source>
        <strain evidence="9 10">NEAU-NG30</strain>
    </source>
</reference>
<feature type="domain" description="Major facilitator superfamily (MFS) profile" evidence="8">
    <location>
        <begin position="8"/>
        <end position="379"/>
    </location>
</feature>
<feature type="transmembrane region" description="Helical" evidence="7">
    <location>
        <begin position="74"/>
        <end position="93"/>
    </location>
</feature>
<evidence type="ECO:0000256" key="6">
    <source>
        <dbReference type="SAM" id="MobiDB-lite"/>
    </source>
</evidence>
<keyword evidence="2" id="KW-1003">Cell membrane</keyword>
<keyword evidence="3 7" id="KW-0812">Transmembrane</keyword>
<name>A0ABV0LEM8_9PSEU</name>
<feature type="region of interest" description="Disordered" evidence="6">
    <location>
        <begin position="400"/>
        <end position="431"/>
    </location>
</feature>
<feature type="transmembrane region" description="Helical" evidence="7">
    <location>
        <begin position="99"/>
        <end position="120"/>
    </location>
</feature>
<dbReference type="PROSITE" id="PS51257">
    <property type="entry name" value="PROKAR_LIPOPROTEIN"/>
    <property type="match status" value="1"/>
</dbReference>
<dbReference type="PANTHER" id="PTHR43124:SF3">
    <property type="entry name" value="CHLORAMPHENICOL EFFLUX PUMP RV0191"/>
    <property type="match status" value="1"/>
</dbReference>
<dbReference type="InterPro" id="IPR020846">
    <property type="entry name" value="MFS_dom"/>
</dbReference>
<keyword evidence="4 7" id="KW-1133">Transmembrane helix</keyword>
<evidence type="ECO:0000256" key="3">
    <source>
        <dbReference type="ARBA" id="ARBA00022692"/>
    </source>
</evidence>
<feature type="transmembrane region" description="Helical" evidence="7">
    <location>
        <begin position="132"/>
        <end position="156"/>
    </location>
</feature>
<dbReference type="RefSeq" id="WP_348951834.1">
    <property type="nucleotide sequence ID" value="NZ_JBDZYD010000005.1"/>
</dbReference>
<dbReference type="Gene3D" id="1.20.1250.20">
    <property type="entry name" value="MFS general substrate transporter like domains"/>
    <property type="match status" value="1"/>
</dbReference>
<evidence type="ECO:0000259" key="8">
    <source>
        <dbReference type="PROSITE" id="PS50850"/>
    </source>
</evidence>
<evidence type="ECO:0000256" key="7">
    <source>
        <dbReference type="SAM" id="Phobius"/>
    </source>
</evidence>
<dbReference type="EMBL" id="JBDZYD010000005">
    <property type="protein sequence ID" value="MEQ0560760.1"/>
    <property type="molecule type" value="Genomic_DNA"/>
</dbReference>
<dbReference type="PANTHER" id="PTHR43124">
    <property type="entry name" value="PURINE EFFLUX PUMP PBUE"/>
    <property type="match status" value="1"/>
</dbReference>
<comment type="subcellular location">
    <subcellularLocation>
        <location evidence="1">Cell membrane</location>
        <topology evidence="1">Multi-pass membrane protein</topology>
    </subcellularLocation>
</comment>
<keyword evidence="10" id="KW-1185">Reference proteome</keyword>
<feature type="transmembrane region" description="Helical" evidence="7">
    <location>
        <begin position="162"/>
        <end position="182"/>
    </location>
</feature>
<feature type="transmembrane region" description="Helical" evidence="7">
    <location>
        <begin position="43"/>
        <end position="67"/>
    </location>
</feature>
<dbReference type="Pfam" id="PF07690">
    <property type="entry name" value="MFS_1"/>
    <property type="match status" value="1"/>
</dbReference>
<accession>A0ABV0LEM8</accession>
<feature type="transmembrane region" description="Helical" evidence="7">
    <location>
        <begin position="291"/>
        <end position="310"/>
    </location>
</feature>
<keyword evidence="5 7" id="KW-0472">Membrane</keyword>
<evidence type="ECO:0000256" key="2">
    <source>
        <dbReference type="ARBA" id="ARBA00022475"/>
    </source>
</evidence>
<evidence type="ECO:0000256" key="5">
    <source>
        <dbReference type="ARBA" id="ARBA00023136"/>
    </source>
</evidence>
<dbReference type="InterPro" id="IPR036259">
    <property type="entry name" value="MFS_trans_sf"/>
</dbReference>
<comment type="caution">
    <text evidence="9">The sequence shown here is derived from an EMBL/GenBank/DDBJ whole genome shotgun (WGS) entry which is preliminary data.</text>
</comment>
<dbReference type="Proteomes" id="UP001440984">
    <property type="component" value="Unassembled WGS sequence"/>
</dbReference>
<organism evidence="9 10">
    <name type="scientific">Amycolatopsis melonis</name>
    <dbReference type="NCBI Taxonomy" id="3156488"/>
    <lineage>
        <taxon>Bacteria</taxon>
        <taxon>Bacillati</taxon>
        <taxon>Actinomycetota</taxon>
        <taxon>Actinomycetes</taxon>
        <taxon>Pseudonocardiales</taxon>
        <taxon>Pseudonocardiaceae</taxon>
        <taxon>Amycolatopsis</taxon>
    </lineage>
</organism>
<evidence type="ECO:0000313" key="10">
    <source>
        <dbReference type="Proteomes" id="UP001440984"/>
    </source>
</evidence>
<gene>
    <name evidence="9" type="ORF">ABJI51_16865</name>
</gene>
<feature type="transmembrane region" description="Helical" evidence="7">
    <location>
        <begin position="331"/>
        <end position="350"/>
    </location>
</feature>
<proteinExistence type="predicted"/>
<feature type="transmembrane region" description="Helical" evidence="7">
    <location>
        <begin position="237"/>
        <end position="254"/>
    </location>
</feature>
<protein>
    <submittedName>
        <fullName evidence="9">MFS transporter</fullName>
    </submittedName>
</protein>
<dbReference type="InterPro" id="IPR011701">
    <property type="entry name" value="MFS"/>
</dbReference>
<evidence type="ECO:0000256" key="1">
    <source>
        <dbReference type="ARBA" id="ARBA00004651"/>
    </source>
</evidence>
<dbReference type="SUPFAM" id="SSF103473">
    <property type="entry name" value="MFS general substrate transporter"/>
    <property type="match status" value="1"/>
</dbReference>
<evidence type="ECO:0000313" key="9">
    <source>
        <dbReference type="EMBL" id="MEQ0560760.1"/>
    </source>
</evidence>
<evidence type="ECO:0000256" key="4">
    <source>
        <dbReference type="ARBA" id="ARBA00022989"/>
    </source>
</evidence>
<feature type="transmembrane region" description="Helical" evidence="7">
    <location>
        <begin position="266"/>
        <end position="285"/>
    </location>
</feature>
<feature type="transmembrane region" description="Helical" evidence="7">
    <location>
        <begin position="202"/>
        <end position="225"/>
    </location>
</feature>
<feature type="transmembrane region" description="Helical" evidence="7">
    <location>
        <begin position="356"/>
        <end position="374"/>
    </location>
</feature>
<sequence>MNRHLAPATYALAAATIACGAANYTLAGLLPALEDNLHLPVGVIGQLGTAFGLASGLGGLAIGVLTARWPRRRVLSIGLALAILGNIAAALAPGYPLLVLARIAAGLGSATAVTAALGQAAELNAPAQRARAMAVTIGGLTLALAFAPLAAAALAADLGPQPVFAGLAVLALLALGITFAVLPGDVAGTRDAGGVGARIRALAQPGVGATLAAKFLAATAAFAVQTYLTVLTIPVKAIIPLAAYGAGAVLGSQLGGQLADRATPRLAAVASITAQAITFAVWPFAGPSATTFAVLAFCAGTAFWATQPALARQVADLARTQVAPALALDSAAVYLGMAAGGALGAIGPAATRAETLPIACALVSAVALAAGVFSGKNSREISVSGRRNDTISDRTTAWVDHALGAPTPSKRPSRRRRSSSSKLPVTTSDGR</sequence>
<dbReference type="PROSITE" id="PS50850">
    <property type="entry name" value="MFS"/>
    <property type="match status" value="1"/>
</dbReference>
<dbReference type="InterPro" id="IPR050189">
    <property type="entry name" value="MFS_Efflux_Transporters"/>
</dbReference>